<protein>
    <submittedName>
        <fullName evidence="2">Uncharacterized protein</fullName>
    </submittedName>
</protein>
<dbReference type="EMBL" id="SLUP01000005">
    <property type="protein sequence ID" value="TCL65407.1"/>
    <property type="molecule type" value="Genomic_DNA"/>
</dbReference>
<proteinExistence type="predicted"/>
<evidence type="ECO:0000313" key="2">
    <source>
        <dbReference type="EMBL" id="TCL65407.1"/>
    </source>
</evidence>
<dbReference type="RefSeq" id="WP_243652227.1">
    <property type="nucleotide sequence ID" value="NZ_OX156936.1"/>
</dbReference>
<comment type="caution">
    <text evidence="2">The sequence shown here is derived from an EMBL/GenBank/DDBJ whole genome shotgun (WGS) entry which is preliminary data.</text>
</comment>
<evidence type="ECO:0000256" key="1">
    <source>
        <dbReference type="SAM" id="MobiDB-lite"/>
    </source>
</evidence>
<feature type="region of interest" description="Disordered" evidence="1">
    <location>
        <begin position="21"/>
        <end position="43"/>
    </location>
</feature>
<name>A0A4V2QDR9_9FLAO</name>
<reference evidence="2 3" key="1">
    <citation type="submission" date="2019-03" db="EMBL/GenBank/DDBJ databases">
        <title>Genomic Encyclopedia of Type Strains, Phase IV (KMG-IV): sequencing the most valuable type-strain genomes for metagenomic binning, comparative biology and taxonomic classification.</title>
        <authorList>
            <person name="Goeker M."/>
        </authorList>
    </citation>
    <scope>NUCLEOTIDE SEQUENCE [LARGE SCALE GENOMIC DNA]</scope>
    <source>
        <strain evidence="2 3">DSM 18792</strain>
    </source>
</reference>
<gene>
    <name evidence="2" type="ORF">EV196_10562</name>
</gene>
<organism evidence="2 3">
    <name type="scientific">Mariniflexile fucanivorans</name>
    <dbReference type="NCBI Taxonomy" id="264023"/>
    <lineage>
        <taxon>Bacteria</taxon>
        <taxon>Pseudomonadati</taxon>
        <taxon>Bacteroidota</taxon>
        <taxon>Flavobacteriia</taxon>
        <taxon>Flavobacteriales</taxon>
        <taxon>Flavobacteriaceae</taxon>
        <taxon>Mariniflexile</taxon>
    </lineage>
</organism>
<feature type="compositionally biased region" description="Polar residues" evidence="1">
    <location>
        <begin position="32"/>
        <end position="41"/>
    </location>
</feature>
<evidence type="ECO:0000313" key="3">
    <source>
        <dbReference type="Proteomes" id="UP000295455"/>
    </source>
</evidence>
<dbReference type="Proteomes" id="UP000295455">
    <property type="component" value="Unassembled WGS sequence"/>
</dbReference>
<dbReference type="AlphaFoldDB" id="A0A4V2QDR9"/>
<sequence>MKRIFVMDDNRIQECIPVNSQDKQIPKIGSEPSKNSLNSKSGDPLLTITDLVKNYQSQDQPFIPGSKKGC</sequence>
<accession>A0A4V2QDR9</accession>
<keyword evidence="3" id="KW-1185">Reference proteome</keyword>